<keyword evidence="10 13" id="KW-0067">ATP-binding</keyword>
<comment type="similarity">
    <text evidence="3 13">Belongs to the class-I aminoacyl-tRNA synthetase family.</text>
</comment>
<proteinExistence type="inferred from homology"/>
<comment type="cofactor">
    <cofactor evidence="1">
        <name>Zn(2+)</name>
        <dbReference type="ChEBI" id="CHEBI:29105"/>
    </cofactor>
</comment>
<organism evidence="15 16">
    <name type="scientific">Candidatus Yanofskybacteria bacterium RIFCSPHIGHO2_01_FULL_41_21</name>
    <dbReference type="NCBI Taxonomy" id="1802660"/>
    <lineage>
        <taxon>Bacteria</taxon>
        <taxon>Candidatus Yanofskyibacteriota</taxon>
    </lineage>
</organism>
<dbReference type="InterPro" id="IPR015803">
    <property type="entry name" value="Cys-tRNA-ligase"/>
</dbReference>
<comment type="caution">
    <text evidence="13">Lacks conserved residue(s) required for the propagation of feature annotation.</text>
</comment>
<evidence type="ECO:0000256" key="12">
    <source>
        <dbReference type="ARBA" id="ARBA00023146"/>
    </source>
</evidence>
<comment type="subunit">
    <text evidence="4 13">Monomer.</text>
</comment>
<keyword evidence="12 13" id="KW-0030">Aminoacyl-tRNA synthetase</keyword>
<dbReference type="GO" id="GO:0046872">
    <property type="term" value="F:metal ion binding"/>
    <property type="evidence" value="ECO:0007669"/>
    <property type="project" value="UniProtKB-KW"/>
</dbReference>
<dbReference type="CDD" id="cd00672">
    <property type="entry name" value="CysRS_core"/>
    <property type="match status" value="1"/>
</dbReference>
<evidence type="ECO:0000256" key="7">
    <source>
        <dbReference type="ARBA" id="ARBA00022723"/>
    </source>
</evidence>
<reference evidence="15 16" key="1">
    <citation type="journal article" date="2016" name="Nat. Commun.">
        <title>Thousands of microbial genomes shed light on interconnected biogeochemical processes in an aquifer system.</title>
        <authorList>
            <person name="Anantharaman K."/>
            <person name="Brown C.T."/>
            <person name="Hug L.A."/>
            <person name="Sharon I."/>
            <person name="Castelle C.J."/>
            <person name="Probst A.J."/>
            <person name="Thomas B.C."/>
            <person name="Singh A."/>
            <person name="Wilkins M.J."/>
            <person name="Karaoz U."/>
            <person name="Brodie E.L."/>
            <person name="Williams K.H."/>
            <person name="Hubbard S.S."/>
            <person name="Banfield J.F."/>
        </authorList>
    </citation>
    <scope>NUCLEOTIDE SEQUENCE [LARGE SCALE GENOMIC DNA]</scope>
</reference>
<sequence>MLKIYNTLNKTKEEFIPLDQKSVGMFVCGPTVYDYIHIGNARTFVFFDVVGRYLEFKGFELNYVQNITDIDDKIITRAHNEGKKPEEISLKYKTAFIDDMGGLKIASVNNYALASEHIPEIITQVKTLVEKGYAYTAPAIKATGPDAVEVGDNPSTSLGASDVYFELARYNKDFPNQYGVLSGQNLEELKESTRVEMEANKLSPRDFVLWKAQNYSYEPTNESPWGLGRPGWHIEDTAISEKYLGQQYDIHGGGQDLMFPHHEAEIAQQQASSGKIPFVKYWMHSGFLITKADKMSKSLNNFRTLRDTTNSLPRHPAETLRLYFLSAHYRSPLAYDDTLINQSSVAVDRIADFLARLTKASGEENPLLDETLKSCADKFTTSMDDDFNAPSAIASVFELIRALNPLLAKNTLSAGQAESVKTFFQTTVERVLGIVPEPKEQSIPPEILELAEQREQHRLDQDWSKADSLRARIESSGFTIADTPFGPLISTK</sequence>
<dbReference type="STRING" id="1802660.A2735_01345"/>
<dbReference type="GO" id="GO:0005524">
    <property type="term" value="F:ATP binding"/>
    <property type="evidence" value="ECO:0007669"/>
    <property type="project" value="UniProtKB-UniRule"/>
</dbReference>
<evidence type="ECO:0000259" key="14">
    <source>
        <dbReference type="SMART" id="SM00840"/>
    </source>
</evidence>
<evidence type="ECO:0000313" key="15">
    <source>
        <dbReference type="EMBL" id="OGM97784.1"/>
    </source>
</evidence>
<accession>A0A1F8EA66</accession>
<dbReference type="GO" id="GO:0006423">
    <property type="term" value="P:cysteinyl-tRNA aminoacylation"/>
    <property type="evidence" value="ECO:0007669"/>
    <property type="project" value="UniProtKB-UniRule"/>
</dbReference>
<feature type="short sequence motif" description="'KMSKS' region" evidence="13">
    <location>
        <begin position="294"/>
        <end position="298"/>
    </location>
</feature>
<comment type="caution">
    <text evidence="15">The sequence shown here is derived from an EMBL/GenBank/DDBJ whole genome shotgun (WGS) entry which is preliminary data.</text>
</comment>
<dbReference type="EC" id="6.1.1.16" evidence="13"/>
<dbReference type="GO" id="GO:0004817">
    <property type="term" value="F:cysteine-tRNA ligase activity"/>
    <property type="evidence" value="ECO:0007669"/>
    <property type="project" value="UniProtKB-UniRule"/>
</dbReference>
<evidence type="ECO:0000256" key="8">
    <source>
        <dbReference type="ARBA" id="ARBA00022741"/>
    </source>
</evidence>
<dbReference type="Pfam" id="PF09190">
    <property type="entry name" value="DALR_2"/>
    <property type="match status" value="1"/>
</dbReference>
<evidence type="ECO:0000256" key="9">
    <source>
        <dbReference type="ARBA" id="ARBA00022833"/>
    </source>
</evidence>
<dbReference type="SUPFAM" id="SSF47323">
    <property type="entry name" value="Anticodon-binding domain of a subclass of class I aminoacyl-tRNA synthetases"/>
    <property type="match status" value="1"/>
</dbReference>
<evidence type="ECO:0000256" key="10">
    <source>
        <dbReference type="ARBA" id="ARBA00022840"/>
    </source>
</evidence>
<feature type="short sequence motif" description="'HIGH' region" evidence="13">
    <location>
        <begin position="30"/>
        <end position="40"/>
    </location>
</feature>
<evidence type="ECO:0000256" key="5">
    <source>
        <dbReference type="ARBA" id="ARBA00022490"/>
    </source>
</evidence>
<dbReference type="InterPro" id="IPR015273">
    <property type="entry name" value="Cys-tRNA-synt_Ia_DALR"/>
</dbReference>
<dbReference type="InterPro" id="IPR024909">
    <property type="entry name" value="Cys-tRNA/MSH_ligase"/>
</dbReference>
<comment type="catalytic activity">
    <reaction evidence="13">
        <text>tRNA(Cys) + L-cysteine + ATP = L-cysteinyl-tRNA(Cys) + AMP + diphosphate</text>
        <dbReference type="Rhea" id="RHEA:17773"/>
        <dbReference type="Rhea" id="RHEA-COMP:9661"/>
        <dbReference type="Rhea" id="RHEA-COMP:9679"/>
        <dbReference type="ChEBI" id="CHEBI:30616"/>
        <dbReference type="ChEBI" id="CHEBI:33019"/>
        <dbReference type="ChEBI" id="CHEBI:35235"/>
        <dbReference type="ChEBI" id="CHEBI:78442"/>
        <dbReference type="ChEBI" id="CHEBI:78517"/>
        <dbReference type="ChEBI" id="CHEBI:456215"/>
        <dbReference type="EC" id="6.1.1.16"/>
    </reaction>
</comment>
<dbReference type="Gene3D" id="1.20.120.1910">
    <property type="entry name" value="Cysteine-tRNA ligase, C-terminal anti-codon recognition domain"/>
    <property type="match status" value="1"/>
</dbReference>
<evidence type="ECO:0000256" key="1">
    <source>
        <dbReference type="ARBA" id="ARBA00001947"/>
    </source>
</evidence>
<dbReference type="InterPro" id="IPR032678">
    <property type="entry name" value="tRNA-synt_1_cat_dom"/>
</dbReference>
<dbReference type="Proteomes" id="UP000178520">
    <property type="component" value="Unassembled WGS sequence"/>
</dbReference>
<dbReference type="PANTHER" id="PTHR10890:SF3">
    <property type="entry name" value="CYSTEINE--TRNA LIGASE, CYTOPLASMIC"/>
    <property type="match status" value="1"/>
</dbReference>
<keyword evidence="6 13" id="KW-0436">Ligase</keyword>
<dbReference type="GO" id="GO:0005829">
    <property type="term" value="C:cytosol"/>
    <property type="evidence" value="ECO:0007669"/>
    <property type="project" value="TreeGrafter"/>
</dbReference>
<dbReference type="Pfam" id="PF01406">
    <property type="entry name" value="tRNA-synt_1e"/>
    <property type="match status" value="1"/>
</dbReference>
<gene>
    <name evidence="13" type="primary">cysS</name>
    <name evidence="15" type="ORF">A2735_01345</name>
</gene>
<evidence type="ECO:0000256" key="4">
    <source>
        <dbReference type="ARBA" id="ARBA00011245"/>
    </source>
</evidence>
<dbReference type="EMBL" id="MGJA01000008">
    <property type="protein sequence ID" value="OGM97784.1"/>
    <property type="molecule type" value="Genomic_DNA"/>
</dbReference>
<dbReference type="SUPFAM" id="SSF52374">
    <property type="entry name" value="Nucleotidylyl transferase"/>
    <property type="match status" value="1"/>
</dbReference>
<keyword evidence="11 13" id="KW-0648">Protein biosynthesis</keyword>
<keyword evidence="7" id="KW-0479">Metal-binding</keyword>
<dbReference type="InterPro" id="IPR009080">
    <property type="entry name" value="tRNAsynth_Ia_anticodon-bd"/>
</dbReference>
<evidence type="ECO:0000256" key="3">
    <source>
        <dbReference type="ARBA" id="ARBA00005594"/>
    </source>
</evidence>
<evidence type="ECO:0000256" key="11">
    <source>
        <dbReference type="ARBA" id="ARBA00022917"/>
    </source>
</evidence>
<protein>
    <recommendedName>
        <fullName evidence="13">Cysteine--tRNA ligase</fullName>
        <ecNumber evidence="13">6.1.1.16</ecNumber>
    </recommendedName>
    <alternativeName>
        <fullName evidence="13">Cysteinyl-tRNA synthetase</fullName>
        <shortName evidence="13">CysRS</shortName>
    </alternativeName>
</protein>
<evidence type="ECO:0000256" key="6">
    <source>
        <dbReference type="ARBA" id="ARBA00022598"/>
    </source>
</evidence>
<dbReference type="Gene3D" id="3.40.50.620">
    <property type="entry name" value="HUPs"/>
    <property type="match status" value="1"/>
</dbReference>
<evidence type="ECO:0000256" key="13">
    <source>
        <dbReference type="HAMAP-Rule" id="MF_00041"/>
    </source>
</evidence>
<keyword evidence="9" id="KW-0862">Zinc</keyword>
<keyword evidence="8 13" id="KW-0547">Nucleotide-binding</keyword>
<evidence type="ECO:0000256" key="2">
    <source>
        <dbReference type="ARBA" id="ARBA00004496"/>
    </source>
</evidence>
<dbReference type="AlphaFoldDB" id="A0A1F8EA66"/>
<keyword evidence="5 13" id="KW-0963">Cytoplasm</keyword>
<dbReference type="PRINTS" id="PR00983">
    <property type="entry name" value="TRNASYNTHCYS"/>
</dbReference>
<dbReference type="HAMAP" id="MF_00041">
    <property type="entry name" value="Cys_tRNA_synth"/>
    <property type="match status" value="1"/>
</dbReference>
<evidence type="ECO:0000313" key="16">
    <source>
        <dbReference type="Proteomes" id="UP000178520"/>
    </source>
</evidence>
<dbReference type="SMART" id="SM00840">
    <property type="entry name" value="DALR_2"/>
    <property type="match status" value="1"/>
</dbReference>
<feature type="binding site" evidence="13">
    <location>
        <position position="297"/>
    </location>
    <ligand>
        <name>ATP</name>
        <dbReference type="ChEBI" id="CHEBI:30616"/>
    </ligand>
</feature>
<feature type="domain" description="Cysteinyl-tRNA synthetase class Ia DALR" evidence="14">
    <location>
        <begin position="378"/>
        <end position="443"/>
    </location>
</feature>
<dbReference type="PANTHER" id="PTHR10890">
    <property type="entry name" value="CYSTEINYL-TRNA SYNTHETASE"/>
    <property type="match status" value="1"/>
</dbReference>
<name>A0A1F8EA66_9BACT</name>
<comment type="subcellular location">
    <subcellularLocation>
        <location evidence="2 13">Cytoplasm</location>
    </subcellularLocation>
</comment>
<dbReference type="InterPro" id="IPR014729">
    <property type="entry name" value="Rossmann-like_a/b/a_fold"/>
</dbReference>